<proteinExistence type="predicted"/>
<reference evidence="1 2" key="1">
    <citation type="submission" date="2019-09" db="EMBL/GenBank/DDBJ databases">
        <title>Draft genome sequence of Bacillus sp. JC-7.</title>
        <authorList>
            <person name="Tanaka N."/>
            <person name="Shiwa Y."/>
            <person name="Fujita N."/>
            <person name="Tanasupawat S."/>
        </authorList>
    </citation>
    <scope>NUCLEOTIDE SEQUENCE [LARGE SCALE GENOMIC DNA]</scope>
    <source>
        <strain evidence="1 2">JC-7</strain>
    </source>
</reference>
<protein>
    <recommendedName>
        <fullName evidence="3">Branched-chain amino acid aminotransferase</fullName>
    </recommendedName>
</protein>
<keyword evidence="2" id="KW-1185">Reference proteome</keyword>
<sequence length="199" mass="23119">MLKTNLKKYITNHKDSIIILCKQEFDYIDRHAGFFGDIMQKVKFIEKESTARFFDAYIERCNKETDETIAVETPQFLNEPVVYLKKHRKEYLYVESDWFDIIGIDGISLELDDVFGHYNCMLGLKMQKKYGEAIQSALSELLVGEIAGELMFEGNEGIWDVNFGLNDVPGYDEEMTLMDAFVKIYEVLFALNEKLEKSS</sequence>
<organism evidence="1 2">
    <name type="scientific">Weizmannia acidilactici</name>
    <dbReference type="NCBI Taxonomy" id="2607726"/>
    <lineage>
        <taxon>Bacteria</taxon>
        <taxon>Bacillati</taxon>
        <taxon>Bacillota</taxon>
        <taxon>Bacilli</taxon>
        <taxon>Bacillales</taxon>
        <taxon>Bacillaceae</taxon>
        <taxon>Heyndrickxia</taxon>
    </lineage>
</organism>
<dbReference type="AlphaFoldDB" id="A0A5J4JE27"/>
<dbReference type="Proteomes" id="UP000391919">
    <property type="component" value="Unassembled WGS sequence"/>
</dbReference>
<dbReference type="RefSeq" id="WP_151681467.1">
    <property type="nucleotide sequence ID" value="NZ_BKZP01000008.1"/>
</dbReference>
<name>A0A5J4JE27_9BACI</name>
<evidence type="ECO:0000313" key="1">
    <source>
        <dbReference type="EMBL" id="GER68835.1"/>
    </source>
</evidence>
<evidence type="ECO:0000313" key="2">
    <source>
        <dbReference type="Proteomes" id="UP000391919"/>
    </source>
</evidence>
<dbReference type="EMBL" id="BKZQ01000002">
    <property type="protein sequence ID" value="GER68835.1"/>
    <property type="molecule type" value="Genomic_DNA"/>
</dbReference>
<gene>
    <name evidence="1" type="ORF">BpJC7_01380</name>
</gene>
<evidence type="ECO:0008006" key="3">
    <source>
        <dbReference type="Google" id="ProtNLM"/>
    </source>
</evidence>
<accession>A0A5J4JE27</accession>
<comment type="caution">
    <text evidence="1">The sequence shown here is derived from an EMBL/GenBank/DDBJ whole genome shotgun (WGS) entry which is preliminary data.</text>
</comment>